<gene>
    <name evidence="5" type="ORF">OBE_05532</name>
</gene>
<name>K1U6Z4_9ZZZZ</name>
<dbReference type="PANTHER" id="PTHR32309:SF13">
    <property type="entry name" value="FERRIC ENTEROBACTIN TRANSPORT PROTEIN FEPE"/>
    <property type="match status" value="1"/>
</dbReference>
<dbReference type="InterPro" id="IPR050445">
    <property type="entry name" value="Bact_polysacc_biosynth/exp"/>
</dbReference>
<dbReference type="GO" id="GO:0004713">
    <property type="term" value="F:protein tyrosine kinase activity"/>
    <property type="evidence" value="ECO:0007669"/>
    <property type="project" value="TreeGrafter"/>
</dbReference>
<keyword evidence="4" id="KW-0067">ATP-binding</keyword>
<dbReference type="AlphaFoldDB" id="K1U6Z4"/>
<dbReference type="SUPFAM" id="SSF52540">
    <property type="entry name" value="P-loop containing nucleoside triphosphate hydrolases"/>
    <property type="match status" value="1"/>
</dbReference>
<dbReference type="GO" id="GO:0005886">
    <property type="term" value="C:plasma membrane"/>
    <property type="evidence" value="ECO:0007669"/>
    <property type="project" value="UniProtKB-ARBA"/>
</dbReference>
<proteinExistence type="predicted"/>
<sequence length="229" mass="25310">MKKELITFRNPKSPISETFRTLRTNIQFMNVNKRLKSILITSTLPGEGKSWVASNLAVTFAQAGKQVILIDADMRKARQYSIFGVSPRPGLANYLAENDKNAELSDMEKYVQRTEIEGLYVISAGNVPPNPSELLITPQMQRLLDKLSSQCDIIIVDAPPCELVTDAAILSRIVDSTIVVTAHKFTKKANLQKTIKSIKNVGGRIAGVVLNKVPIDAKNMKNLITMARS</sequence>
<keyword evidence="3" id="KW-0418">Kinase</keyword>
<dbReference type="EMBL" id="AJWZ01003790">
    <property type="protein sequence ID" value="EKC67261.1"/>
    <property type="molecule type" value="Genomic_DNA"/>
</dbReference>
<evidence type="ECO:0000256" key="2">
    <source>
        <dbReference type="ARBA" id="ARBA00022741"/>
    </source>
</evidence>
<dbReference type="FunFam" id="3.40.50.300:FF:000527">
    <property type="entry name" value="Tyrosine-protein kinase etk"/>
    <property type="match status" value="1"/>
</dbReference>
<dbReference type="CDD" id="cd05387">
    <property type="entry name" value="BY-kinase"/>
    <property type="match status" value="1"/>
</dbReference>
<dbReference type="GO" id="GO:0042802">
    <property type="term" value="F:identical protein binding"/>
    <property type="evidence" value="ECO:0007669"/>
    <property type="project" value="UniProtKB-ARBA"/>
</dbReference>
<dbReference type="GO" id="GO:0005524">
    <property type="term" value="F:ATP binding"/>
    <property type="evidence" value="ECO:0007669"/>
    <property type="project" value="UniProtKB-KW"/>
</dbReference>
<protein>
    <submittedName>
        <fullName evidence="5">Exopolysaccharide synthesis protein</fullName>
        <ecNumber evidence="5">2.7.10.-</ecNumber>
    </submittedName>
</protein>
<keyword evidence="1 5" id="KW-0808">Transferase</keyword>
<dbReference type="InterPro" id="IPR033756">
    <property type="entry name" value="YlxH/NBP35"/>
</dbReference>
<evidence type="ECO:0000256" key="3">
    <source>
        <dbReference type="ARBA" id="ARBA00022777"/>
    </source>
</evidence>
<dbReference type="InterPro" id="IPR027417">
    <property type="entry name" value="P-loop_NTPase"/>
</dbReference>
<evidence type="ECO:0000256" key="4">
    <source>
        <dbReference type="ARBA" id="ARBA00022840"/>
    </source>
</evidence>
<dbReference type="InterPro" id="IPR005702">
    <property type="entry name" value="Wzc-like_C"/>
</dbReference>
<reference evidence="5" key="1">
    <citation type="journal article" date="2013" name="Environ. Microbiol.">
        <title>Microbiota from the distal guts of lean and obese adolescents exhibit partial functional redundancy besides clear differences in community structure.</title>
        <authorList>
            <person name="Ferrer M."/>
            <person name="Ruiz A."/>
            <person name="Lanza F."/>
            <person name="Haange S.B."/>
            <person name="Oberbach A."/>
            <person name="Till H."/>
            <person name="Bargiela R."/>
            <person name="Campoy C."/>
            <person name="Segura M.T."/>
            <person name="Richter M."/>
            <person name="von Bergen M."/>
            <person name="Seifert J."/>
            <person name="Suarez A."/>
        </authorList>
    </citation>
    <scope>NUCLEOTIDE SEQUENCE</scope>
</reference>
<dbReference type="PANTHER" id="PTHR32309">
    <property type="entry name" value="TYROSINE-PROTEIN KINASE"/>
    <property type="match status" value="1"/>
</dbReference>
<dbReference type="Pfam" id="PF10609">
    <property type="entry name" value="ParA"/>
    <property type="match status" value="1"/>
</dbReference>
<dbReference type="Gene3D" id="3.40.50.300">
    <property type="entry name" value="P-loop containing nucleotide triphosphate hydrolases"/>
    <property type="match status" value="1"/>
</dbReference>
<organism evidence="5">
    <name type="scientific">human gut metagenome</name>
    <dbReference type="NCBI Taxonomy" id="408170"/>
    <lineage>
        <taxon>unclassified sequences</taxon>
        <taxon>metagenomes</taxon>
        <taxon>organismal metagenomes</taxon>
    </lineage>
</organism>
<evidence type="ECO:0000313" key="5">
    <source>
        <dbReference type="EMBL" id="EKC67261.1"/>
    </source>
</evidence>
<keyword evidence="2" id="KW-0547">Nucleotide-binding</keyword>
<dbReference type="EC" id="2.7.10.-" evidence="5"/>
<accession>K1U6Z4</accession>
<evidence type="ECO:0000256" key="1">
    <source>
        <dbReference type="ARBA" id="ARBA00022679"/>
    </source>
</evidence>
<dbReference type="NCBIfam" id="TIGR01007">
    <property type="entry name" value="eps_fam"/>
    <property type="match status" value="1"/>
</dbReference>
<comment type="caution">
    <text evidence="5">The sequence shown here is derived from an EMBL/GenBank/DDBJ whole genome shotgun (WGS) entry which is preliminary data.</text>
</comment>